<dbReference type="EMBL" id="UINC01053218">
    <property type="protein sequence ID" value="SVB69473.1"/>
    <property type="molecule type" value="Genomic_DNA"/>
</dbReference>
<accession>A0A382G4J5</accession>
<feature type="transmembrane region" description="Helical" evidence="1">
    <location>
        <begin position="179"/>
        <end position="201"/>
    </location>
</feature>
<keyword evidence="1" id="KW-1133">Transmembrane helix</keyword>
<name>A0A382G4J5_9ZZZZ</name>
<protein>
    <recommendedName>
        <fullName evidence="3">Yip1 domain-containing protein</fullName>
    </recommendedName>
</protein>
<evidence type="ECO:0000313" key="2">
    <source>
        <dbReference type="EMBL" id="SVB69473.1"/>
    </source>
</evidence>
<organism evidence="2">
    <name type="scientific">marine metagenome</name>
    <dbReference type="NCBI Taxonomy" id="408172"/>
    <lineage>
        <taxon>unclassified sequences</taxon>
        <taxon>metagenomes</taxon>
        <taxon>ecological metagenomes</taxon>
    </lineage>
</organism>
<dbReference type="AlphaFoldDB" id="A0A382G4J5"/>
<feature type="transmembrane region" description="Helical" evidence="1">
    <location>
        <begin position="142"/>
        <end position="167"/>
    </location>
</feature>
<sequence length="238" mass="26215">MAARAQEVRTPEGTLVSRLVAIYRAPQSVYVDLRKQGGEWYDWVVPTLLVAAFWAMYNSSILADPQDLTNWETLSEDQRQMARDAMAMWQSHVWFSLPLVNSFASLAAASLMLVPICRWFLRREVTLRQMLAAKSYAAMMVIPRWLLLAICHRLGAVNVAFGPAALLAPDERNDVVGQILVGLDLFDLWQAVVLGIGLGVMSGRDPRAGIALSIGLWITWVVLGALIGALPTAPSTPV</sequence>
<gene>
    <name evidence="2" type="ORF">METZ01_LOCUS222327</name>
</gene>
<feature type="transmembrane region" description="Helical" evidence="1">
    <location>
        <begin position="208"/>
        <end position="230"/>
    </location>
</feature>
<evidence type="ECO:0000256" key="1">
    <source>
        <dbReference type="SAM" id="Phobius"/>
    </source>
</evidence>
<reference evidence="2" key="1">
    <citation type="submission" date="2018-05" db="EMBL/GenBank/DDBJ databases">
        <authorList>
            <person name="Lanie J.A."/>
            <person name="Ng W.-L."/>
            <person name="Kazmierczak K.M."/>
            <person name="Andrzejewski T.M."/>
            <person name="Davidsen T.M."/>
            <person name="Wayne K.J."/>
            <person name="Tettelin H."/>
            <person name="Glass J.I."/>
            <person name="Rusch D."/>
            <person name="Podicherti R."/>
            <person name="Tsui H.-C.T."/>
            <person name="Winkler M.E."/>
        </authorList>
    </citation>
    <scope>NUCLEOTIDE SEQUENCE</scope>
</reference>
<feature type="transmembrane region" description="Helical" evidence="1">
    <location>
        <begin position="40"/>
        <end position="57"/>
    </location>
</feature>
<evidence type="ECO:0008006" key="3">
    <source>
        <dbReference type="Google" id="ProtNLM"/>
    </source>
</evidence>
<keyword evidence="1" id="KW-0472">Membrane</keyword>
<feature type="transmembrane region" description="Helical" evidence="1">
    <location>
        <begin position="99"/>
        <end position="121"/>
    </location>
</feature>
<keyword evidence="1" id="KW-0812">Transmembrane</keyword>
<proteinExistence type="predicted"/>